<dbReference type="EMBL" id="CPZF01000001">
    <property type="protein sequence ID" value="CNF12705.1"/>
    <property type="molecule type" value="Genomic_DNA"/>
</dbReference>
<comment type="caution">
    <text evidence="2">The sequence shown here is derived from an EMBL/GenBank/DDBJ whole genome shotgun (WGS) entry which is preliminary data.</text>
</comment>
<evidence type="ECO:0000259" key="1">
    <source>
        <dbReference type="SMART" id="SM00470"/>
    </source>
</evidence>
<dbReference type="Proteomes" id="UP000041356">
    <property type="component" value="Unassembled WGS sequence"/>
</dbReference>
<dbReference type="SMART" id="SM00470">
    <property type="entry name" value="ParB"/>
    <property type="match status" value="1"/>
</dbReference>
<name>A0A9P1V492_YEREN</name>
<dbReference type="Gene3D" id="3.90.1530.10">
    <property type="entry name" value="Conserved hypothetical protein from pyrococcus furiosus pfu- 392566-001, ParB domain"/>
    <property type="match status" value="1"/>
</dbReference>
<dbReference type="InterPro" id="IPR036086">
    <property type="entry name" value="ParB/Sulfiredoxin_sf"/>
</dbReference>
<organism evidence="2 3">
    <name type="scientific">Yersinia enterocolitica</name>
    <dbReference type="NCBI Taxonomy" id="630"/>
    <lineage>
        <taxon>Bacteria</taxon>
        <taxon>Pseudomonadati</taxon>
        <taxon>Pseudomonadota</taxon>
        <taxon>Gammaproteobacteria</taxon>
        <taxon>Enterobacterales</taxon>
        <taxon>Yersiniaceae</taxon>
        <taxon>Yersinia</taxon>
    </lineage>
</organism>
<feature type="domain" description="ParB-like N-terminal" evidence="1">
    <location>
        <begin position="34"/>
        <end position="120"/>
    </location>
</feature>
<protein>
    <submittedName>
        <fullName evidence="2">ParB family protein</fullName>
    </submittedName>
</protein>
<accession>A0A9P1V492</accession>
<sequence>MSQVMSTTKAHPLSRAVASYKTLNAMTSRKIEITYRDKKALKAYAQNVIKHPEKQVEQIADSIKTFGWTNPVLIDEKNEIIAGHGRLLAADVLGIEQIPCVILEGLSEAEKRTYRIADNKIPLNGSWDQDMLALELSELQDLDIDLSVTGFSDTELEDLLSDGVAEIQGDDDRYTSKVETPIYEPSETQPLVSELYDEEKTQALKQNIKAAQLPDDIEKFLMSAAERHTVFNFSRIADYYAHAPAEVQTLFEQSALVIIDYHQAIEQGLVHMTKSIVDAVFECEEGDDA</sequence>
<dbReference type="AlphaFoldDB" id="A0A9P1V492"/>
<reference evidence="2 3" key="1">
    <citation type="submission" date="2015-03" db="EMBL/GenBank/DDBJ databases">
        <authorList>
            <consortium name="Pathogen Informatics"/>
            <person name="Murphy D."/>
        </authorList>
    </citation>
    <scope>NUCLEOTIDE SEQUENCE [LARGE SCALE GENOMIC DNA]</scope>
    <source>
        <strain evidence="2 3">IP27818</strain>
    </source>
</reference>
<evidence type="ECO:0000313" key="3">
    <source>
        <dbReference type="Proteomes" id="UP000041356"/>
    </source>
</evidence>
<dbReference type="Pfam" id="PF02195">
    <property type="entry name" value="ParB_N"/>
    <property type="match status" value="1"/>
</dbReference>
<gene>
    <name evidence="2" type="ORF">ERS137939_00814</name>
</gene>
<evidence type="ECO:0000313" key="2">
    <source>
        <dbReference type="EMBL" id="CNF12705.1"/>
    </source>
</evidence>
<dbReference type="CDD" id="cd16403">
    <property type="entry name" value="ParB_N_like_MT"/>
    <property type="match status" value="1"/>
</dbReference>
<dbReference type="SUPFAM" id="SSF110849">
    <property type="entry name" value="ParB/Sulfiredoxin"/>
    <property type="match status" value="1"/>
</dbReference>
<proteinExistence type="predicted"/>
<dbReference type="InterPro" id="IPR003115">
    <property type="entry name" value="ParB_N"/>
</dbReference>